<evidence type="ECO:0000313" key="3">
    <source>
        <dbReference type="EMBL" id="MDW4823818.1"/>
    </source>
</evidence>
<evidence type="ECO:0000313" key="4">
    <source>
        <dbReference type="Proteomes" id="UP001259340"/>
    </source>
</evidence>
<dbReference type="RefSeq" id="WP_310654611.1">
    <property type="nucleotide sequence ID" value="NZ_JAPMLA010000001.1"/>
</dbReference>
<dbReference type="PANTHER" id="PTHR43792">
    <property type="entry name" value="GNAT FAMILY, PUTATIVE (AFU_ORTHOLOGUE AFUA_3G00765)-RELATED-RELATED"/>
    <property type="match status" value="1"/>
</dbReference>
<dbReference type="InterPro" id="IPR016181">
    <property type="entry name" value="Acyl_CoA_acyltransferase"/>
</dbReference>
<dbReference type="EMBL" id="JAPMLE010000001">
    <property type="protein sequence ID" value="MDR8523746.1"/>
    <property type="molecule type" value="Genomic_DNA"/>
</dbReference>
<reference evidence="3 5" key="1">
    <citation type="journal article" date="2022" name="bioRxiv">
        <title>Prophages regulate Shewanella fidelis 3313 motility and biofilm formation: implications for gut colonization dynamics in Ciona robusta.</title>
        <authorList>
            <person name="Natarajan O."/>
            <person name="Gibboney S.L."/>
            <person name="Young M.N."/>
            <person name="Lim S.J."/>
            <person name="Pluta N."/>
            <person name="Atkinson C.G."/>
            <person name="Leigh B.A."/>
            <person name="Liberti A."/>
            <person name="Kees E.D."/>
            <person name="Breitbart M."/>
            <person name="Gralnick J.A."/>
            <person name="Dishaw L.J."/>
        </authorList>
    </citation>
    <scope>NUCLEOTIDE SEQUENCE [LARGE SCALE GENOMIC DNA]</scope>
    <source>
        <strain evidence="3 5">JG4066</strain>
    </source>
</reference>
<dbReference type="Gene3D" id="3.40.630.30">
    <property type="match status" value="1"/>
</dbReference>
<comment type="caution">
    <text evidence="2">The sequence shown here is derived from an EMBL/GenBank/DDBJ whole genome shotgun (WGS) entry which is preliminary data.</text>
</comment>
<dbReference type="SUPFAM" id="SSF55729">
    <property type="entry name" value="Acyl-CoA N-acyltransferases (Nat)"/>
    <property type="match status" value="1"/>
</dbReference>
<evidence type="ECO:0000313" key="2">
    <source>
        <dbReference type="EMBL" id="MDR8523746.1"/>
    </source>
</evidence>
<evidence type="ECO:0000313" key="5">
    <source>
        <dbReference type="Proteomes" id="UP001271263"/>
    </source>
</evidence>
<organism evidence="2 4">
    <name type="scientific">Shewanella fidelis</name>
    <dbReference type="NCBI Taxonomy" id="173509"/>
    <lineage>
        <taxon>Bacteria</taxon>
        <taxon>Pseudomonadati</taxon>
        <taxon>Pseudomonadota</taxon>
        <taxon>Gammaproteobacteria</taxon>
        <taxon>Alteromonadales</taxon>
        <taxon>Shewanellaceae</taxon>
        <taxon>Shewanella</taxon>
    </lineage>
</organism>
<name>A0AAW8NMK7_9GAMM</name>
<dbReference type="EMBL" id="JAPMLD010000002">
    <property type="protein sequence ID" value="MDW4823818.1"/>
    <property type="molecule type" value="Genomic_DNA"/>
</dbReference>
<dbReference type="GO" id="GO:0016747">
    <property type="term" value="F:acyltransferase activity, transferring groups other than amino-acyl groups"/>
    <property type="evidence" value="ECO:0007669"/>
    <property type="project" value="InterPro"/>
</dbReference>
<dbReference type="Proteomes" id="UP001259340">
    <property type="component" value="Unassembled WGS sequence"/>
</dbReference>
<protein>
    <submittedName>
        <fullName evidence="2">GNAT family N-acetyltransferase</fullName>
    </submittedName>
</protein>
<evidence type="ECO:0000259" key="1">
    <source>
        <dbReference type="Pfam" id="PF13302"/>
    </source>
</evidence>
<accession>A0AAW8NMK7</accession>
<dbReference type="Pfam" id="PF13302">
    <property type="entry name" value="Acetyltransf_3"/>
    <property type="match status" value="1"/>
</dbReference>
<dbReference type="InterPro" id="IPR000182">
    <property type="entry name" value="GNAT_dom"/>
</dbReference>
<gene>
    <name evidence="2" type="ORF">OS133_08670</name>
    <name evidence="3" type="ORF">OS134_07040</name>
</gene>
<reference evidence="2" key="2">
    <citation type="submission" date="2022-11" db="EMBL/GenBank/DDBJ databases">
        <title>Prophages regulate Shewanella fidelis motility and biofilm formation: implications for gut colonization dynamics in Ciona robusta.</title>
        <authorList>
            <person name="Natarajan O."/>
            <person name="Gibboney S.L."/>
            <person name="Young M.N."/>
            <person name="Lim S.J."/>
            <person name="Pluta N."/>
            <person name="Atkinson C.G.F."/>
            <person name="Leigh B.A."/>
            <person name="Liberti A."/>
            <person name="Kees E."/>
            <person name="Breitbart M."/>
            <person name="Gralnick J."/>
            <person name="Dishaw L.J."/>
        </authorList>
    </citation>
    <scope>NUCLEOTIDE SEQUENCE</scope>
    <source>
        <strain evidence="2">3313</strain>
    </source>
</reference>
<keyword evidence="5" id="KW-1185">Reference proteome</keyword>
<sequence>MTTLTTSRLIISPMALEDTELLFSLDSDPLVMKYINGGRAPTLEEIETVFVPRFAAYRNIEKGWGLWKVFIKRDAMPAQDINEFAGWILIRPMNFFTDTPKYNDLEIGWRFKQSTWGKGIATESAIKVIEHLIDRQPEIEYFSAIADERNHASINIMKKLAMSYQGKIDHPDAGDDVEVVLYSKAV</sequence>
<dbReference type="InterPro" id="IPR051531">
    <property type="entry name" value="N-acetyltransferase"/>
</dbReference>
<proteinExistence type="predicted"/>
<dbReference type="Proteomes" id="UP001271263">
    <property type="component" value="Unassembled WGS sequence"/>
</dbReference>
<dbReference type="AlphaFoldDB" id="A0AAW8NMK7"/>
<dbReference type="PANTHER" id="PTHR43792:SF1">
    <property type="entry name" value="N-ACETYLTRANSFERASE DOMAIN-CONTAINING PROTEIN"/>
    <property type="match status" value="1"/>
</dbReference>
<feature type="domain" description="N-acetyltransferase" evidence="1">
    <location>
        <begin position="8"/>
        <end position="162"/>
    </location>
</feature>